<evidence type="ECO:0008006" key="4">
    <source>
        <dbReference type="Google" id="ProtNLM"/>
    </source>
</evidence>
<dbReference type="EMBL" id="BAAAZD010000001">
    <property type="protein sequence ID" value="GAA4001002.1"/>
    <property type="molecule type" value="Genomic_DNA"/>
</dbReference>
<evidence type="ECO:0000313" key="3">
    <source>
        <dbReference type="Proteomes" id="UP001501310"/>
    </source>
</evidence>
<gene>
    <name evidence="2" type="ORF">GCM10022211_09590</name>
</gene>
<keyword evidence="1" id="KW-0175">Coiled coil</keyword>
<reference evidence="3" key="1">
    <citation type="journal article" date="2019" name="Int. J. Syst. Evol. Microbiol.">
        <title>The Global Catalogue of Microorganisms (GCM) 10K type strain sequencing project: providing services to taxonomists for standard genome sequencing and annotation.</title>
        <authorList>
            <consortium name="The Broad Institute Genomics Platform"/>
            <consortium name="The Broad Institute Genome Sequencing Center for Infectious Disease"/>
            <person name="Wu L."/>
            <person name="Ma J."/>
        </authorList>
    </citation>
    <scope>NUCLEOTIDE SEQUENCE [LARGE SCALE GENOMIC DNA]</scope>
    <source>
        <strain evidence="3">JCM 16603</strain>
    </source>
</reference>
<protein>
    <recommendedName>
        <fullName evidence="4">Flagellar FliJ protein</fullName>
    </recommendedName>
</protein>
<dbReference type="RefSeq" id="WP_344709027.1">
    <property type="nucleotide sequence ID" value="NZ_BAAAZD010000001.1"/>
</dbReference>
<evidence type="ECO:0000256" key="1">
    <source>
        <dbReference type="SAM" id="Coils"/>
    </source>
</evidence>
<evidence type="ECO:0000313" key="2">
    <source>
        <dbReference type="EMBL" id="GAA4001002.1"/>
    </source>
</evidence>
<proteinExistence type="predicted"/>
<organism evidence="2 3">
    <name type="scientific">Sphingomonas humi</name>
    <dbReference type="NCBI Taxonomy" id="335630"/>
    <lineage>
        <taxon>Bacteria</taxon>
        <taxon>Pseudomonadati</taxon>
        <taxon>Pseudomonadota</taxon>
        <taxon>Alphaproteobacteria</taxon>
        <taxon>Sphingomonadales</taxon>
        <taxon>Sphingomonadaceae</taxon>
        <taxon>Sphingomonas</taxon>
    </lineage>
</organism>
<keyword evidence="3" id="KW-1185">Reference proteome</keyword>
<dbReference type="Proteomes" id="UP001501310">
    <property type="component" value="Unassembled WGS sequence"/>
</dbReference>
<sequence length="133" mass="14707">MSRLAPALRLRRRQLDALAVKLAAEQAAIHALAEEAHGLSQRRTVERYFAAAAPAASDAWFSHSARRIAGLTQDRAAAELRLAELRHQAVQARARLQLLEDADLDARRAERSRRLARADAALDDRTAAAWPRA</sequence>
<accession>A0ABP7RQX5</accession>
<comment type="caution">
    <text evidence="2">The sequence shown here is derived from an EMBL/GenBank/DDBJ whole genome shotgun (WGS) entry which is preliminary data.</text>
</comment>
<feature type="coiled-coil region" evidence="1">
    <location>
        <begin position="68"/>
        <end position="102"/>
    </location>
</feature>
<name>A0ABP7RQX5_9SPHN</name>